<evidence type="ECO:0000313" key="2">
    <source>
        <dbReference type="Proteomes" id="UP000326582"/>
    </source>
</evidence>
<organism evidence="1 2">
    <name type="scientific">Clavispora lusitaniae</name>
    <name type="common">Candida lusitaniae</name>
    <dbReference type="NCBI Taxonomy" id="36911"/>
    <lineage>
        <taxon>Eukaryota</taxon>
        <taxon>Fungi</taxon>
        <taxon>Dikarya</taxon>
        <taxon>Ascomycota</taxon>
        <taxon>Saccharomycotina</taxon>
        <taxon>Pichiomycetes</taxon>
        <taxon>Metschnikowiaceae</taxon>
        <taxon>Clavispora</taxon>
    </lineage>
</organism>
<name>A0ACD0WPN3_CLALS</name>
<gene>
    <name evidence="1" type="ORF">EJF14_50420</name>
</gene>
<dbReference type="Proteomes" id="UP000326582">
    <property type="component" value="Chromosome 5"/>
</dbReference>
<protein>
    <submittedName>
        <fullName evidence="1">V-type proton ATPase subunit G</fullName>
    </submittedName>
</protein>
<accession>A0ACD0WPN3</accession>
<sequence length="55" mass="5799">MSPQHHSRAAANRVRSLRFTWHPPLSPHVGGMLGSQLAKVLACSPVLSPGLVTGS</sequence>
<proteinExistence type="predicted"/>
<reference evidence="2" key="1">
    <citation type="journal article" date="2019" name="MBio">
        <title>Comparative genomics for the elucidation of multidrug resistance (MDR) in Candida lusitaniae.</title>
        <authorList>
            <person name="Kannan A."/>
            <person name="Asner S.A."/>
            <person name="Trachsel E."/>
            <person name="Kelly S."/>
            <person name="Parker J."/>
            <person name="Sanglard D."/>
        </authorList>
    </citation>
    <scope>NUCLEOTIDE SEQUENCE [LARGE SCALE GENOMIC DNA]</scope>
    <source>
        <strain evidence="2">P1</strain>
    </source>
</reference>
<keyword evidence="2" id="KW-1185">Reference proteome</keyword>
<evidence type="ECO:0000313" key="1">
    <source>
        <dbReference type="EMBL" id="QFZ29191.1"/>
    </source>
</evidence>
<dbReference type="EMBL" id="CP038488">
    <property type="protein sequence ID" value="QFZ29191.1"/>
    <property type="molecule type" value="Genomic_DNA"/>
</dbReference>